<dbReference type="HAMAP" id="MF_01657">
    <property type="entry name" value="Ac_ald_DH_ac"/>
    <property type="match status" value="1"/>
</dbReference>
<feature type="active site" description="Acyl-thioester intermediate" evidence="4">
    <location>
        <position position="130"/>
    </location>
</feature>
<name>A0A8J2Z1S6_9PROT</name>
<dbReference type="RefSeq" id="WP_189052347.1">
    <property type="nucleotide sequence ID" value="NZ_BMJQ01000030.1"/>
</dbReference>
<evidence type="ECO:0000313" key="7">
    <source>
        <dbReference type="Proteomes" id="UP000646365"/>
    </source>
</evidence>
<sequence>MSGKVRVAIIGSGNIATDLMFKVMRLSEHLEVAAMVGVDPASDGLARAKRLGVATSAQGIDGLMALPDFKEVEIVFDATSASAHARHDEVLRKAGRRVVDLTPAALGPYVIPPVNGDAHLDAPNVNMVTCGGQATIPIVWAVNRIAPVIYGEIVASIASKSAGPGTRANIDEFTETTSKAIEVVGGARRGKAVIILNPAEPPLIMRDTVYCLCQDSDQTAIEASVKEMVAAVQDYVPGYRLKQRVQFERYGHNNLLQIPEMGEAFAGLKVTVFLEVEGAAHYLPAYAGNLDIMTSAALRTAERIAIRKRAAA</sequence>
<keyword evidence="4" id="KW-0560">Oxidoreductase</keyword>
<gene>
    <name evidence="6" type="ORF">GCM10011611_64710</name>
</gene>
<reference evidence="6" key="1">
    <citation type="journal article" date="2014" name="Int. J. Syst. Evol. Microbiol.">
        <title>Complete genome sequence of Corynebacterium casei LMG S-19264T (=DSM 44701T), isolated from a smear-ripened cheese.</title>
        <authorList>
            <consortium name="US DOE Joint Genome Institute (JGI-PGF)"/>
            <person name="Walter F."/>
            <person name="Albersmeier A."/>
            <person name="Kalinowski J."/>
            <person name="Ruckert C."/>
        </authorList>
    </citation>
    <scope>NUCLEOTIDE SEQUENCE</scope>
    <source>
        <strain evidence="6">CGMCC 1.15725</strain>
    </source>
</reference>
<keyword evidence="3 4" id="KW-0520">NAD</keyword>
<keyword evidence="2 4" id="KW-0058">Aromatic hydrocarbons catabolism</keyword>
<evidence type="ECO:0000313" key="6">
    <source>
        <dbReference type="EMBL" id="GGF49360.1"/>
    </source>
</evidence>
<dbReference type="Proteomes" id="UP000646365">
    <property type="component" value="Unassembled WGS sequence"/>
</dbReference>
<feature type="binding site" evidence="4">
    <location>
        <position position="289"/>
    </location>
    <ligand>
        <name>NAD(+)</name>
        <dbReference type="ChEBI" id="CHEBI:57540"/>
    </ligand>
</feature>
<evidence type="ECO:0000256" key="1">
    <source>
        <dbReference type="ARBA" id="ARBA00009244"/>
    </source>
</evidence>
<comment type="caution">
    <text evidence="6">The sequence shown here is derived from an EMBL/GenBank/DDBJ whole genome shotgun (WGS) entry which is preliminary data.</text>
</comment>
<dbReference type="GO" id="GO:0008774">
    <property type="term" value="F:acetaldehyde dehydrogenase (acetylating) activity"/>
    <property type="evidence" value="ECO:0007669"/>
    <property type="project" value="UniProtKB-UniRule"/>
</dbReference>
<dbReference type="NCBIfam" id="NF006157">
    <property type="entry name" value="PRK08300.1"/>
    <property type="match status" value="1"/>
</dbReference>
<reference evidence="6" key="2">
    <citation type="submission" date="2020-09" db="EMBL/GenBank/DDBJ databases">
        <authorList>
            <person name="Sun Q."/>
            <person name="Zhou Y."/>
        </authorList>
    </citation>
    <scope>NUCLEOTIDE SEQUENCE</scope>
    <source>
        <strain evidence="6">CGMCC 1.15725</strain>
    </source>
</reference>
<dbReference type="SUPFAM" id="SSF51735">
    <property type="entry name" value="NAD(P)-binding Rossmann-fold domains"/>
    <property type="match status" value="1"/>
</dbReference>
<feature type="binding site" evidence="4">
    <location>
        <begin position="161"/>
        <end position="169"/>
    </location>
    <ligand>
        <name>NAD(+)</name>
        <dbReference type="ChEBI" id="CHEBI:57540"/>
    </ligand>
</feature>
<proteinExistence type="inferred from homology"/>
<evidence type="ECO:0000256" key="2">
    <source>
        <dbReference type="ARBA" id="ARBA00022797"/>
    </source>
</evidence>
<dbReference type="InterPro" id="IPR015426">
    <property type="entry name" value="Acetylaldehyde_DH_C"/>
</dbReference>
<dbReference type="SUPFAM" id="SSF55347">
    <property type="entry name" value="Glyceraldehyde-3-phosphate dehydrogenase-like, C-terminal domain"/>
    <property type="match status" value="1"/>
</dbReference>
<dbReference type="GO" id="GO:0051287">
    <property type="term" value="F:NAD binding"/>
    <property type="evidence" value="ECO:0007669"/>
    <property type="project" value="UniProtKB-UniRule"/>
</dbReference>
<dbReference type="AlphaFoldDB" id="A0A8J2Z1S6"/>
<protein>
    <recommendedName>
        <fullName evidence="4">Acetaldehyde dehydrogenase</fullName>
        <ecNumber evidence="4">1.2.1.10</ecNumber>
    </recommendedName>
    <alternativeName>
        <fullName evidence="4">Acetaldehyde dehydrogenase [acetylating]</fullName>
    </alternativeName>
</protein>
<dbReference type="Pfam" id="PF09290">
    <property type="entry name" value="AcetDehyd-dimer"/>
    <property type="match status" value="1"/>
</dbReference>
<comment type="catalytic activity">
    <reaction evidence="4">
        <text>acetaldehyde + NAD(+) + CoA = acetyl-CoA + NADH + H(+)</text>
        <dbReference type="Rhea" id="RHEA:23288"/>
        <dbReference type="ChEBI" id="CHEBI:15343"/>
        <dbReference type="ChEBI" id="CHEBI:15378"/>
        <dbReference type="ChEBI" id="CHEBI:57287"/>
        <dbReference type="ChEBI" id="CHEBI:57288"/>
        <dbReference type="ChEBI" id="CHEBI:57540"/>
        <dbReference type="ChEBI" id="CHEBI:57945"/>
        <dbReference type="EC" id="1.2.1.10"/>
    </reaction>
</comment>
<keyword evidence="7" id="KW-1185">Reference proteome</keyword>
<dbReference type="Gene3D" id="3.40.50.720">
    <property type="entry name" value="NAD(P)-binding Rossmann-like Domain"/>
    <property type="match status" value="1"/>
</dbReference>
<comment type="similarity">
    <text evidence="1 4">Belongs to the acetaldehyde dehydrogenase family.</text>
</comment>
<dbReference type="InterPro" id="IPR036291">
    <property type="entry name" value="NAD(P)-bd_dom_sf"/>
</dbReference>
<dbReference type="PIRSF" id="PIRSF015689">
    <property type="entry name" value="Actaldh_dh_actl"/>
    <property type="match status" value="1"/>
</dbReference>
<evidence type="ECO:0000256" key="4">
    <source>
        <dbReference type="HAMAP-Rule" id="MF_01657"/>
    </source>
</evidence>
<dbReference type="InterPro" id="IPR000534">
    <property type="entry name" value="Semialdehyde_DH_NAD-bd"/>
</dbReference>
<dbReference type="CDD" id="cd23933">
    <property type="entry name" value="ALDH_C"/>
    <property type="match status" value="1"/>
</dbReference>
<feature type="domain" description="Semialdehyde dehydrogenase NAD-binding" evidence="5">
    <location>
        <begin position="6"/>
        <end position="122"/>
    </location>
</feature>
<accession>A0A8J2Z1S6</accession>
<dbReference type="NCBIfam" id="TIGR03215">
    <property type="entry name" value="ac_ald_DH_ac"/>
    <property type="match status" value="1"/>
</dbReference>
<dbReference type="InterPro" id="IPR003361">
    <property type="entry name" value="Acetaldehyde_dehydrogenase"/>
</dbReference>
<evidence type="ECO:0000256" key="3">
    <source>
        <dbReference type="ARBA" id="ARBA00023027"/>
    </source>
</evidence>
<dbReference type="EMBL" id="BMJQ01000030">
    <property type="protein sequence ID" value="GGF49360.1"/>
    <property type="molecule type" value="Genomic_DNA"/>
</dbReference>
<evidence type="ECO:0000259" key="5">
    <source>
        <dbReference type="SMART" id="SM00859"/>
    </source>
</evidence>
<dbReference type="Gene3D" id="3.30.360.10">
    <property type="entry name" value="Dihydrodipicolinate Reductase, domain 2"/>
    <property type="match status" value="1"/>
</dbReference>
<dbReference type="Pfam" id="PF01118">
    <property type="entry name" value="Semialdhyde_dh"/>
    <property type="match status" value="1"/>
</dbReference>
<dbReference type="EC" id="1.2.1.10" evidence="4"/>
<dbReference type="SMART" id="SM00859">
    <property type="entry name" value="Semialdhyde_dh"/>
    <property type="match status" value="1"/>
</dbReference>
<feature type="binding site" evidence="4">
    <location>
        <begin position="12"/>
        <end position="15"/>
    </location>
    <ligand>
        <name>NAD(+)</name>
        <dbReference type="ChEBI" id="CHEBI:57540"/>
    </ligand>
</feature>
<organism evidence="6 7">
    <name type="scientific">Aliidongia dinghuensis</name>
    <dbReference type="NCBI Taxonomy" id="1867774"/>
    <lineage>
        <taxon>Bacteria</taxon>
        <taxon>Pseudomonadati</taxon>
        <taxon>Pseudomonadota</taxon>
        <taxon>Alphaproteobacteria</taxon>
        <taxon>Rhodospirillales</taxon>
        <taxon>Dongiaceae</taxon>
        <taxon>Aliidongia</taxon>
    </lineage>
</organism>